<comment type="caution">
    <text evidence="1">The sequence shown here is derived from an EMBL/GenBank/DDBJ whole genome shotgun (WGS) entry which is preliminary data.</text>
</comment>
<keyword evidence="2" id="KW-1185">Reference proteome</keyword>
<dbReference type="EMBL" id="CAJVPJ010006429">
    <property type="protein sequence ID" value="CAG8668740.1"/>
    <property type="molecule type" value="Genomic_DNA"/>
</dbReference>
<feature type="non-terminal residue" evidence="1">
    <location>
        <position position="76"/>
    </location>
</feature>
<sequence length="76" mass="8359">ILSSRRLFTTLPIVPSATPPNASSYCNINGAPLRFMEKLCMKRISSVILATCVVKDYRTKNSALLELARLFAKSIG</sequence>
<name>A0A9N9E8Z0_9GLOM</name>
<reference evidence="1" key="1">
    <citation type="submission" date="2021-06" db="EMBL/GenBank/DDBJ databases">
        <authorList>
            <person name="Kallberg Y."/>
            <person name="Tangrot J."/>
            <person name="Rosling A."/>
        </authorList>
    </citation>
    <scope>NUCLEOTIDE SEQUENCE</scope>
    <source>
        <strain evidence="1">IA702</strain>
    </source>
</reference>
<evidence type="ECO:0000313" key="1">
    <source>
        <dbReference type="EMBL" id="CAG8668740.1"/>
    </source>
</evidence>
<feature type="non-terminal residue" evidence="1">
    <location>
        <position position="1"/>
    </location>
</feature>
<gene>
    <name evidence="1" type="ORF">POCULU_LOCUS10845</name>
</gene>
<proteinExistence type="predicted"/>
<protein>
    <submittedName>
        <fullName evidence="1">7394_t:CDS:1</fullName>
    </submittedName>
</protein>
<dbReference type="Proteomes" id="UP000789572">
    <property type="component" value="Unassembled WGS sequence"/>
</dbReference>
<organism evidence="1 2">
    <name type="scientific">Paraglomus occultum</name>
    <dbReference type="NCBI Taxonomy" id="144539"/>
    <lineage>
        <taxon>Eukaryota</taxon>
        <taxon>Fungi</taxon>
        <taxon>Fungi incertae sedis</taxon>
        <taxon>Mucoromycota</taxon>
        <taxon>Glomeromycotina</taxon>
        <taxon>Glomeromycetes</taxon>
        <taxon>Paraglomerales</taxon>
        <taxon>Paraglomeraceae</taxon>
        <taxon>Paraglomus</taxon>
    </lineage>
</organism>
<evidence type="ECO:0000313" key="2">
    <source>
        <dbReference type="Proteomes" id="UP000789572"/>
    </source>
</evidence>
<dbReference type="AlphaFoldDB" id="A0A9N9E8Z0"/>
<accession>A0A9N9E8Z0</accession>